<dbReference type="Pfam" id="PF00172">
    <property type="entry name" value="Zn_clus"/>
    <property type="match status" value="1"/>
</dbReference>
<evidence type="ECO:0000256" key="1">
    <source>
        <dbReference type="ARBA" id="ARBA00022723"/>
    </source>
</evidence>
<dbReference type="InterPro" id="IPR007219">
    <property type="entry name" value="XnlR_reg_dom"/>
</dbReference>
<dbReference type="EMBL" id="MU839830">
    <property type="protein sequence ID" value="KAK1757423.1"/>
    <property type="molecule type" value="Genomic_DNA"/>
</dbReference>
<name>A0AAJ0FBJ8_9PEZI</name>
<evidence type="ECO:0000313" key="6">
    <source>
        <dbReference type="Proteomes" id="UP001239445"/>
    </source>
</evidence>
<keyword evidence="2" id="KW-0539">Nucleus</keyword>
<reference evidence="5" key="1">
    <citation type="submission" date="2023-06" db="EMBL/GenBank/DDBJ databases">
        <title>Genome-scale phylogeny and comparative genomics of the fungal order Sordariales.</title>
        <authorList>
            <consortium name="Lawrence Berkeley National Laboratory"/>
            <person name="Hensen N."/>
            <person name="Bonometti L."/>
            <person name="Westerberg I."/>
            <person name="Brannstrom I.O."/>
            <person name="Guillou S."/>
            <person name="Cros-Aarteil S."/>
            <person name="Calhoun S."/>
            <person name="Haridas S."/>
            <person name="Kuo A."/>
            <person name="Mondo S."/>
            <person name="Pangilinan J."/>
            <person name="Riley R."/>
            <person name="Labutti K."/>
            <person name="Andreopoulos B."/>
            <person name="Lipzen A."/>
            <person name="Chen C."/>
            <person name="Yanf M."/>
            <person name="Daum C."/>
            <person name="Ng V."/>
            <person name="Clum A."/>
            <person name="Steindorff A."/>
            <person name="Ohm R."/>
            <person name="Martin F."/>
            <person name="Silar P."/>
            <person name="Natvig D."/>
            <person name="Lalanne C."/>
            <person name="Gautier V."/>
            <person name="Ament-Velasquez S.L."/>
            <person name="Kruys A."/>
            <person name="Hutchinson M.I."/>
            <person name="Powell A.J."/>
            <person name="Barry K."/>
            <person name="Miller A.N."/>
            <person name="Grigoriev I.V."/>
            <person name="Debuchy R."/>
            <person name="Gladieux P."/>
            <person name="Thoren M.H."/>
            <person name="Johannesson H."/>
        </authorList>
    </citation>
    <scope>NUCLEOTIDE SEQUENCE</scope>
    <source>
        <strain evidence="5">PSN4</strain>
    </source>
</reference>
<accession>A0AAJ0FBJ8</accession>
<gene>
    <name evidence="5" type="ORF">QBC47DRAFT_155922</name>
</gene>
<evidence type="ECO:0000256" key="2">
    <source>
        <dbReference type="ARBA" id="ARBA00023242"/>
    </source>
</evidence>
<feature type="region of interest" description="Disordered" evidence="3">
    <location>
        <begin position="1"/>
        <end position="76"/>
    </location>
</feature>
<dbReference type="GO" id="GO:0003677">
    <property type="term" value="F:DNA binding"/>
    <property type="evidence" value="ECO:0007669"/>
    <property type="project" value="InterPro"/>
</dbReference>
<feature type="compositionally biased region" description="Polar residues" evidence="3">
    <location>
        <begin position="1"/>
        <end position="16"/>
    </location>
</feature>
<sequence length="750" mass="85820">MSSTTPPLPSTEQAGSSLRRLLPASPPAKLQRTGTAGSADGRTPSPNPRASPAASSDPSNQQAGGAPRRKRQATTAACGACRRRKSKCNGERPKCSVCRDRGTECEFDTNATETHTQALKRKFVELQSQKTTYEQLFEFLQFKSDRDAKEIFRRIRAGADIHSILRYVNYGDPLVQLAVVPEARYRYEFPFVSEMPALLIRPDNPYLDSKVYEFSLRPPLETKGQSNSTTSSSSPEPVGDPTLEPYLKPFHAVTMLDPLLDAVKPSKWTSVSSDDTLLRKLLHEYFVNEHECFTVFHKDFFLQDMANMRPRFCSQLLVNAVLCMGCYCYRGLEHRAEHWNPKNIGYQFLAEARRLYEYETDLDDVQTPSTDEKRQAWAMRKLTTIQAAMVLALVYACNGADRVGWRFTLRAAEMAYEIQLFQPRPEFDTQAQCVWDYTAWCLFSWESLCCFHYFRPPLSRSPPEAALPNPVANPGWYGETWVRYPQSNSRLSTCHPQIFKAKAELWAIANEYTIALNQRAEPHNPLPMSEMLLYYKKLNSWFDNLPESLGPRKIVFPKQLMLHMQYYLILITIVKPVIDQDWGDGTIKETPRWAYFNAMVRYETLIRLYYLRHSFDAPNTLMINYFGHLNQIALDAMNGLCSGLVHPDESHLRSTALLSAKGLYDQSHNHYIAKVVFKMQLKQMREKDVELLKHIAKIESDDANGPLEQPVQSEWPLYNRSYHEDYQSISRGVEALSLDQGADQSGESPR</sequence>
<dbReference type="InterPro" id="IPR036864">
    <property type="entry name" value="Zn2-C6_fun-type_DNA-bd_sf"/>
</dbReference>
<feature type="region of interest" description="Disordered" evidence="3">
    <location>
        <begin position="219"/>
        <end position="239"/>
    </location>
</feature>
<dbReference type="SUPFAM" id="SSF57701">
    <property type="entry name" value="Zn2/Cys6 DNA-binding domain"/>
    <property type="match status" value="1"/>
</dbReference>
<evidence type="ECO:0000259" key="4">
    <source>
        <dbReference type="PROSITE" id="PS50048"/>
    </source>
</evidence>
<dbReference type="Gene3D" id="4.10.240.10">
    <property type="entry name" value="Zn(2)-C6 fungal-type DNA-binding domain"/>
    <property type="match status" value="1"/>
</dbReference>
<keyword evidence="1" id="KW-0479">Metal-binding</keyword>
<dbReference type="GO" id="GO:0000981">
    <property type="term" value="F:DNA-binding transcription factor activity, RNA polymerase II-specific"/>
    <property type="evidence" value="ECO:0007669"/>
    <property type="project" value="InterPro"/>
</dbReference>
<evidence type="ECO:0000313" key="5">
    <source>
        <dbReference type="EMBL" id="KAK1757423.1"/>
    </source>
</evidence>
<dbReference type="InterPro" id="IPR053187">
    <property type="entry name" value="Notoamide_regulator"/>
</dbReference>
<dbReference type="AlphaFoldDB" id="A0AAJ0FBJ8"/>
<dbReference type="InterPro" id="IPR001138">
    <property type="entry name" value="Zn2Cys6_DnaBD"/>
</dbReference>
<dbReference type="PANTHER" id="PTHR47256:SF1">
    <property type="entry name" value="ZN(II)2CYS6 TRANSCRIPTION FACTOR (EUROFUNG)"/>
    <property type="match status" value="1"/>
</dbReference>
<dbReference type="Proteomes" id="UP001239445">
    <property type="component" value="Unassembled WGS sequence"/>
</dbReference>
<dbReference type="PROSITE" id="PS50048">
    <property type="entry name" value="ZN2_CY6_FUNGAL_2"/>
    <property type="match status" value="1"/>
</dbReference>
<comment type="caution">
    <text evidence="5">The sequence shown here is derived from an EMBL/GenBank/DDBJ whole genome shotgun (WGS) entry which is preliminary data.</text>
</comment>
<dbReference type="SMART" id="SM00066">
    <property type="entry name" value="GAL4"/>
    <property type="match status" value="1"/>
</dbReference>
<dbReference type="CDD" id="cd00067">
    <property type="entry name" value="GAL4"/>
    <property type="match status" value="1"/>
</dbReference>
<feature type="compositionally biased region" description="Low complexity" evidence="3">
    <location>
        <begin position="48"/>
        <end position="63"/>
    </location>
</feature>
<dbReference type="GO" id="GO:0006351">
    <property type="term" value="P:DNA-templated transcription"/>
    <property type="evidence" value="ECO:0007669"/>
    <property type="project" value="InterPro"/>
</dbReference>
<protein>
    <recommendedName>
        <fullName evidence="4">Zn(2)-C6 fungal-type domain-containing protein</fullName>
    </recommendedName>
</protein>
<keyword evidence="6" id="KW-1185">Reference proteome</keyword>
<proteinExistence type="predicted"/>
<dbReference type="PANTHER" id="PTHR47256">
    <property type="entry name" value="ZN(II)2CYS6 TRANSCRIPTION FACTOR (EUROFUNG)-RELATED"/>
    <property type="match status" value="1"/>
</dbReference>
<dbReference type="CDD" id="cd12148">
    <property type="entry name" value="fungal_TF_MHR"/>
    <property type="match status" value="1"/>
</dbReference>
<dbReference type="Pfam" id="PF04082">
    <property type="entry name" value="Fungal_trans"/>
    <property type="match status" value="1"/>
</dbReference>
<organism evidence="5 6">
    <name type="scientific">Echria macrotheca</name>
    <dbReference type="NCBI Taxonomy" id="438768"/>
    <lineage>
        <taxon>Eukaryota</taxon>
        <taxon>Fungi</taxon>
        <taxon>Dikarya</taxon>
        <taxon>Ascomycota</taxon>
        <taxon>Pezizomycotina</taxon>
        <taxon>Sordariomycetes</taxon>
        <taxon>Sordariomycetidae</taxon>
        <taxon>Sordariales</taxon>
        <taxon>Schizotheciaceae</taxon>
        <taxon>Echria</taxon>
    </lineage>
</organism>
<dbReference type="GO" id="GO:0008270">
    <property type="term" value="F:zinc ion binding"/>
    <property type="evidence" value="ECO:0007669"/>
    <property type="project" value="InterPro"/>
</dbReference>
<evidence type="ECO:0000256" key="3">
    <source>
        <dbReference type="SAM" id="MobiDB-lite"/>
    </source>
</evidence>
<feature type="domain" description="Zn(2)-C6 fungal-type" evidence="4">
    <location>
        <begin position="77"/>
        <end position="107"/>
    </location>
</feature>
<dbReference type="PROSITE" id="PS00463">
    <property type="entry name" value="ZN2_CY6_FUNGAL_1"/>
    <property type="match status" value="1"/>
</dbReference>